<dbReference type="GO" id="GO:0000981">
    <property type="term" value="F:DNA-binding transcription factor activity, RNA polymerase II-specific"/>
    <property type="evidence" value="ECO:0007669"/>
    <property type="project" value="InterPro"/>
</dbReference>
<dbReference type="GO" id="GO:0003677">
    <property type="term" value="F:DNA binding"/>
    <property type="evidence" value="ECO:0007669"/>
    <property type="project" value="InterPro"/>
</dbReference>
<dbReference type="GeneID" id="30033660"/>
<feature type="compositionally biased region" description="Polar residues" evidence="4">
    <location>
        <begin position="185"/>
        <end position="234"/>
    </location>
</feature>
<evidence type="ECO:0000259" key="5">
    <source>
        <dbReference type="PROSITE" id="PS50048"/>
    </source>
</evidence>
<dbReference type="GO" id="GO:0005634">
    <property type="term" value="C:nucleus"/>
    <property type="evidence" value="ECO:0007669"/>
    <property type="project" value="UniProtKB-SubCell"/>
</dbReference>
<dbReference type="GO" id="GO:0006351">
    <property type="term" value="P:DNA-templated transcription"/>
    <property type="evidence" value="ECO:0007669"/>
    <property type="project" value="InterPro"/>
</dbReference>
<evidence type="ECO:0000256" key="4">
    <source>
        <dbReference type="SAM" id="MobiDB-lite"/>
    </source>
</evidence>
<feature type="region of interest" description="Disordered" evidence="4">
    <location>
        <begin position="309"/>
        <end position="341"/>
    </location>
</feature>
<evidence type="ECO:0000256" key="3">
    <source>
        <dbReference type="ARBA" id="ARBA00023242"/>
    </source>
</evidence>
<evidence type="ECO:0000256" key="2">
    <source>
        <dbReference type="ARBA" id="ARBA00022723"/>
    </source>
</evidence>
<dbReference type="SMART" id="SM00906">
    <property type="entry name" value="Fungal_trans"/>
    <property type="match status" value="1"/>
</dbReference>
<gene>
    <name evidence="6" type="ORF">AWJ20_1816</name>
</gene>
<accession>A0A167E0Y5</accession>
<reference evidence="6 7" key="1">
    <citation type="submission" date="2016-02" db="EMBL/GenBank/DDBJ databases">
        <title>Complete genome sequence and transcriptome regulation of the pentose utilising yeast Sugiyamaella lignohabitans.</title>
        <authorList>
            <person name="Bellasio M."/>
            <person name="Peymann A."/>
            <person name="Valli M."/>
            <person name="Sipitzky M."/>
            <person name="Graf A."/>
            <person name="Sauer M."/>
            <person name="Marx H."/>
            <person name="Mattanovich D."/>
        </authorList>
    </citation>
    <scope>NUCLEOTIDE SEQUENCE [LARGE SCALE GENOMIC DNA]</scope>
    <source>
        <strain evidence="6 7">CBS 10342</strain>
    </source>
</reference>
<dbReference type="InterPro" id="IPR036864">
    <property type="entry name" value="Zn2-C6_fun-type_DNA-bd_sf"/>
</dbReference>
<keyword evidence="7" id="KW-1185">Reference proteome</keyword>
<keyword evidence="3" id="KW-0539">Nucleus</keyword>
<dbReference type="InterPro" id="IPR050613">
    <property type="entry name" value="Sec_Metabolite_Reg"/>
</dbReference>
<protein>
    <recommendedName>
        <fullName evidence="5">Zn(2)-C6 fungal-type domain-containing protein</fullName>
    </recommendedName>
</protein>
<feature type="compositionally biased region" description="Low complexity" evidence="4">
    <location>
        <begin position="235"/>
        <end position="244"/>
    </location>
</feature>
<evidence type="ECO:0000313" key="6">
    <source>
        <dbReference type="EMBL" id="ANB13521.1"/>
    </source>
</evidence>
<dbReference type="EMBL" id="CP014501">
    <property type="protein sequence ID" value="ANB13521.1"/>
    <property type="molecule type" value="Genomic_DNA"/>
</dbReference>
<feature type="region of interest" description="Disordered" evidence="4">
    <location>
        <begin position="257"/>
        <end position="276"/>
    </location>
</feature>
<evidence type="ECO:0000313" key="7">
    <source>
        <dbReference type="Proteomes" id="UP000189580"/>
    </source>
</evidence>
<dbReference type="KEGG" id="slb:AWJ20_1816"/>
<evidence type="ECO:0000256" key="1">
    <source>
        <dbReference type="ARBA" id="ARBA00004123"/>
    </source>
</evidence>
<feature type="compositionally biased region" description="Low complexity" evidence="4">
    <location>
        <begin position="155"/>
        <end position="178"/>
    </location>
</feature>
<organism evidence="6 7">
    <name type="scientific">Sugiyamaella lignohabitans</name>
    <dbReference type="NCBI Taxonomy" id="796027"/>
    <lineage>
        <taxon>Eukaryota</taxon>
        <taxon>Fungi</taxon>
        <taxon>Dikarya</taxon>
        <taxon>Ascomycota</taxon>
        <taxon>Saccharomycotina</taxon>
        <taxon>Dipodascomycetes</taxon>
        <taxon>Dipodascales</taxon>
        <taxon>Trichomonascaceae</taxon>
        <taxon>Sugiyamaella</taxon>
    </lineage>
</organism>
<dbReference type="AlphaFoldDB" id="A0A167E0Y5"/>
<dbReference type="GO" id="GO:0008270">
    <property type="term" value="F:zinc ion binding"/>
    <property type="evidence" value="ECO:0007669"/>
    <property type="project" value="InterPro"/>
</dbReference>
<dbReference type="CDD" id="cd12148">
    <property type="entry name" value="fungal_TF_MHR"/>
    <property type="match status" value="1"/>
</dbReference>
<dbReference type="RefSeq" id="XP_018735998.1">
    <property type="nucleotide sequence ID" value="XM_018878724.1"/>
</dbReference>
<dbReference type="InterPro" id="IPR001138">
    <property type="entry name" value="Zn2Cys6_DnaBD"/>
</dbReference>
<dbReference type="CDD" id="cd00067">
    <property type="entry name" value="GAL4"/>
    <property type="match status" value="1"/>
</dbReference>
<sequence>MSDPTIRKEKKPRGIRKPLSCTECRRRKLKCDRNLPCSTCVRRGRTAKCGYNNEPGDRREQSNSRPGHITTINGSHPIIQVGENSNVQPIPKSRLNELETHVLQLESLLQEVQSFDESGLSNSMPAPRPLPHHQHSTDSTSSHSTGETNPSDTFSPPVNGPVSVSSTSSIGSVPSTSSFERRPSEVSQTSDPSPTTTGSLDNATGVNGSNSNPVKHNSNINSLLHPSPSNMTPASVSSSSSVSSKTAEDTLTAMAGIHIQRGHGHTKRKEGSNGGEIISSSTSFTIPSVQLTALVDQVNLLKNALILNGAGSSNSTPQADTVKSEANNPNHSGPSFPPVSGPATSPWFHPEAHGFPFMQQGVSHNQSLTIESLLPRIPPIPICDYLVQEYLMVCSNVFHVMYSPYIEERYQTFRNYLETRNDPTPSLPILALMFAIFDSAVAYLGDDDRRLMELSKKYDFFADQPLYAMSGLFRSAALECLVADNFLLKHNILTVQTLLVILDTSLHKDADDGPCFPIFGLIISMALTLGCNTDLEEGSPYAKGGLSVIEREERHRCWAGILLIDNLLTCLFGRPSMAVSLSSPGCLPMNTNDFYLKMGNYEPVINNSEITHMTFILSKVKISSVFADVYARMRHKRPFTYEEVLGIDQVCRAKKEQWDMPYKSNRGYTQLSEVKYDILHNLLDQNLLLLHRPFFNIHEESRLKCIKSATNIVHRLKRFCDDPLYLPFNIYTRGLGLFYCFHTSVVLALAVAQEIVAHRDPFKIFEDFDLGLSIIRRQIPYSKVAERSCTVLTRFR</sequence>
<feature type="compositionally biased region" description="Polar residues" evidence="4">
    <location>
        <begin position="310"/>
        <end position="333"/>
    </location>
</feature>
<dbReference type="Proteomes" id="UP000189580">
    <property type="component" value="Chromosome a"/>
</dbReference>
<feature type="region of interest" description="Disordered" evidence="4">
    <location>
        <begin position="48"/>
        <end position="75"/>
    </location>
</feature>
<dbReference type="SUPFAM" id="SSF57701">
    <property type="entry name" value="Zn2/Cys6 DNA-binding domain"/>
    <property type="match status" value="1"/>
</dbReference>
<comment type="subcellular location">
    <subcellularLocation>
        <location evidence="1">Nucleus</location>
    </subcellularLocation>
</comment>
<name>A0A167E0Y5_9ASCO</name>
<dbReference type="Pfam" id="PF00172">
    <property type="entry name" value="Zn_clus"/>
    <property type="match status" value="1"/>
</dbReference>
<keyword evidence="2" id="KW-0479">Metal-binding</keyword>
<dbReference type="Gene3D" id="4.10.240.10">
    <property type="entry name" value="Zn(2)-C6 fungal-type DNA-binding domain"/>
    <property type="match status" value="1"/>
</dbReference>
<proteinExistence type="predicted"/>
<dbReference type="InterPro" id="IPR007219">
    <property type="entry name" value="XnlR_reg_dom"/>
</dbReference>
<dbReference type="Pfam" id="PF04082">
    <property type="entry name" value="Fungal_trans"/>
    <property type="match status" value="1"/>
</dbReference>
<feature type="domain" description="Zn(2)-C6 fungal-type" evidence="5">
    <location>
        <begin position="20"/>
        <end position="51"/>
    </location>
</feature>
<dbReference type="OrthoDB" id="1747771at2759"/>
<dbReference type="PROSITE" id="PS00463">
    <property type="entry name" value="ZN2_CY6_FUNGAL_1"/>
    <property type="match status" value="1"/>
</dbReference>
<dbReference type="PROSITE" id="PS50048">
    <property type="entry name" value="ZN2_CY6_FUNGAL_2"/>
    <property type="match status" value="1"/>
</dbReference>
<dbReference type="PANTHER" id="PTHR31001">
    <property type="entry name" value="UNCHARACTERIZED TRANSCRIPTIONAL REGULATORY PROTEIN"/>
    <property type="match status" value="1"/>
</dbReference>
<dbReference type="SMART" id="SM00066">
    <property type="entry name" value="GAL4"/>
    <property type="match status" value="1"/>
</dbReference>
<feature type="region of interest" description="Disordered" evidence="4">
    <location>
        <begin position="116"/>
        <end position="247"/>
    </location>
</feature>
<dbReference type="PANTHER" id="PTHR31001:SF40">
    <property type="entry name" value="ZN(II)2CYS6 TRANSCRIPTION FACTOR (EUROFUNG)"/>
    <property type="match status" value="1"/>
</dbReference>